<gene>
    <name evidence="2" type="ORF">ENU08_07865</name>
    <name evidence="1" type="ORF">ENU41_08150</name>
</gene>
<proteinExistence type="predicted"/>
<dbReference type="SUPFAM" id="SSF50249">
    <property type="entry name" value="Nucleic acid-binding proteins"/>
    <property type="match status" value="1"/>
</dbReference>
<dbReference type="Pfam" id="PF02598">
    <property type="entry name" value="Methyltrn_RNA_3"/>
    <property type="match status" value="1"/>
</dbReference>
<dbReference type="EMBL" id="DTBD01000070">
    <property type="protein sequence ID" value="HGQ65144.1"/>
    <property type="molecule type" value="Genomic_DNA"/>
</dbReference>
<dbReference type="SUPFAM" id="SSF75217">
    <property type="entry name" value="alpha/beta knot"/>
    <property type="match status" value="1"/>
</dbReference>
<dbReference type="AlphaFoldDB" id="A0A7C4JKE1"/>
<name>A0A7C4JKE1_9CREN</name>
<comment type="caution">
    <text evidence="2">The sequence shown here is derived from an EMBL/GenBank/DDBJ whole genome shotgun (WGS) entry which is preliminary data.</text>
</comment>
<dbReference type="Gene3D" id="2.40.50.140">
    <property type="entry name" value="Nucleic acid-binding proteins"/>
    <property type="match status" value="1"/>
</dbReference>
<dbReference type="Gene3D" id="3.40.1280.10">
    <property type="match status" value="1"/>
</dbReference>
<dbReference type="PANTHER" id="PTHR12150">
    <property type="entry name" value="CLASS IV SAM-BINDING METHYLTRANSFERASE-RELATED"/>
    <property type="match status" value="1"/>
</dbReference>
<dbReference type="InterPro" id="IPR003750">
    <property type="entry name" value="Put_MeTrfase-C9orf114-like"/>
</dbReference>
<dbReference type="InterPro" id="IPR012340">
    <property type="entry name" value="NA-bd_OB-fold"/>
</dbReference>
<reference evidence="2" key="1">
    <citation type="journal article" date="2020" name="mSystems">
        <title>Genome- and Community-Level Interaction Insights into Carbon Utilization and Element Cycling Functions of Hydrothermarchaeota in Hydrothermal Sediment.</title>
        <authorList>
            <person name="Zhou Z."/>
            <person name="Liu Y."/>
            <person name="Xu W."/>
            <person name="Pan J."/>
            <person name="Luo Z.H."/>
            <person name="Li M."/>
        </authorList>
    </citation>
    <scope>NUCLEOTIDE SEQUENCE [LARGE SCALE GENOMIC DNA]</scope>
    <source>
        <strain evidence="2">SpSt-637</strain>
        <strain evidence="1">SpSt-667</strain>
    </source>
</reference>
<dbReference type="InterPro" id="IPR029028">
    <property type="entry name" value="Alpha/beta_knot_MTases"/>
</dbReference>
<evidence type="ECO:0000313" key="1">
    <source>
        <dbReference type="EMBL" id="HGQ36625.1"/>
    </source>
</evidence>
<dbReference type="PANTHER" id="PTHR12150:SF13">
    <property type="entry name" value="METHYLTRANSFERASE C9ORF114-RELATED"/>
    <property type="match status" value="1"/>
</dbReference>
<dbReference type="InterPro" id="IPR029026">
    <property type="entry name" value="tRNA_m1G_MTases_N"/>
</dbReference>
<dbReference type="CDD" id="cd18086">
    <property type="entry name" value="HsC9orf114-like"/>
    <property type="match status" value="1"/>
</dbReference>
<evidence type="ECO:0000313" key="2">
    <source>
        <dbReference type="EMBL" id="HGQ65144.1"/>
    </source>
</evidence>
<sequence length="300" mass="34379">MTLSSAELEVHRRFMRPIRAKPFISIAIPTSITVDSKTLRELTLKIGYIGRATAIFRVEEIMVYCDDEGDTEMIQSILQYMEVPPYLKKILVPITPQLKFAGIIPPLKTPHHVELEIFDTKFREGVIIDRREGKCIAEIGLDKKGIIYGKCPPKGSRITTKIIRKGSDYYYIDIIDKSIIDIYWGYTVISFSSLSSMLKEAISREYLVIVASKKGESVYKLEDVLNEKFRQKERVLIVFGGPYLDVDEIAYKEGFDINRYVDFTINFVPRQGSVNIRTEEAVIATLSIINYIKEKSVEIK</sequence>
<dbReference type="EMBL" id="DTCK01000042">
    <property type="protein sequence ID" value="HGQ36625.1"/>
    <property type="molecule type" value="Genomic_DNA"/>
</dbReference>
<organism evidence="2">
    <name type="scientific">Ignisphaera aggregans</name>
    <dbReference type="NCBI Taxonomy" id="334771"/>
    <lineage>
        <taxon>Archaea</taxon>
        <taxon>Thermoproteota</taxon>
        <taxon>Thermoprotei</taxon>
        <taxon>Desulfurococcales</taxon>
        <taxon>Desulfurococcaceae</taxon>
        <taxon>Ignisphaera</taxon>
    </lineage>
</organism>
<evidence type="ECO:0008006" key="3">
    <source>
        <dbReference type="Google" id="ProtNLM"/>
    </source>
</evidence>
<protein>
    <recommendedName>
        <fullName evidence="3">RNA-binding protein</fullName>
    </recommendedName>
</protein>
<accession>A0A7C4JKE1</accession>